<reference evidence="2" key="3">
    <citation type="journal article" date="2017" name="Nature">
        <title>Genome sequence of the progenitor of the wheat D genome Aegilops tauschii.</title>
        <authorList>
            <person name="Luo M.C."/>
            <person name="Gu Y.Q."/>
            <person name="Puiu D."/>
            <person name="Wang H."/>
            <person name="Twardziok S.O."/>
            <person name="Deal K.R."/>
            <person name="Huo N."/>
            <person name="Zhu T."/>
            <person name="Wang L."/>
            <person name="Wang Y."/>
            <person name="McGuire P.E."/>
            <person name="Liu S."/>
            <person name="Long H."/>
            <person name="Ramasamy R.K."/>
            <person name="Rodriguez J.C."/>
            <person name="Van S.L."/>
            <person name="Yuan L."/>
            <person name="Wang Z."/>
            <person name="Xia Z."/>
            <person name="Xiao L."/>
            <person name="Anderson O.D."/>
            <person name="Ouyang S."/>
            <person name="Liang Y."/>
            <person name="Zimin A.V."/>
            <person name="Pertea G."/>
            <person name="Qi P."/>
            <person name="Bennetzen J.L."/>
            <person name="Dai X."/>
            <person name="Dawson M.W."/>
            <person name="Muller H.G."/>
            <person name="Kugler K."/>
            <person name="Rivarola-Duarte L."/>
            <person name="Spannagl M."/>
            <person name="Mayer K.F.X."/>
            <person name="Lu F.H."/>
            <person name="Bevan M.W."/>
            <person name="Leroy P."/>
            <person name="Li P."/>
            <person name="You F.M."/>
            <person name="Sun Q."/>
            <person name="Liu Z."/>
            <person name="Lyons E."/>
            <person name="Wicker T."/>
            <person name="Salzberg S.L."/>
            <person name="Devos K.M."/>
            <person name="Dvorak J."/>
        </authorList>
    </citation>
    <scope>NUCLEOTIDE SEQUENCE [LARGE SCALE GENOMIC DNA]</scope>
    <source>
        <strain evidence="2">cv. AL8/78</strain>
    </source>
</reference>
<reference evidence="3" key="1">
    <citation type="journal article" date="2014" name="Science">
        <title>Ancient hybridizations among the ancestral genomes of bread wheat.</title>
        <authorList>
            <consortium name="International Wheat Genome Sequencing Consortium,"/>
            <person name="Marcussen T."/>
            <person name="Sandve S.R."/>
            <person name="Heier L."/>
            <person name="Spannagl M."/>
            <person name="Pfeifer M."/>
            <person name="Jakobsen K.S."/>
            <person name="Wulff B.B."/>
            <person name="Steuernagel B."/>
            <person name="Mayer K.F."/>
            <person name="Olsen O.A."/>
        </authorList>
    </citation>
    <scope>NUCLEOTIDE SEQUENCE [LARGE SCALE GENOMIC DNA]</scope>
    <source>
        <strain evidence="3">cv. AL8/78</strain>
    </source>
</reference>
<dbReference type="Gramene" id="AET7Gv20947200.3">
    <property type="protein sequence ID" value="AET7Gv20947200.3"/>
    <property type="gene ID" value="AET7Gv20947200"/>
</dbReference>
<accession>A0A453SHW1</accession>
<dbReference type="EnsemblPlants" id="AET7Gv20947200.3">
    <property type="protein sequence ID" value="AET7Gv20947200.3"/>
    <property type="gene ID" value="AET7Gv20947200"/>
</dbReference>
<reference evidence="2" key="5">
    <citation type="journal article" date="2021" name="G3 (Bethesda)">
        <title>Aegilops tauschii genome assembly Aet v5.0 features greater sequence contiguity and improved annotation.</title>
        <authorList>
            <person name="Wang L."/>
            <person name="Zhu T."/>
            <person name="Rodriguez J.C."/>
            <person name="Deal K.R."/>
            <person name="Dubcovsky J."/>
            <person name="McGuire P.E."/>
            <person name="Lux T."/>
            <person name="Spannagl M."/>
            <person name="Mayer K.F.X."/>
            <person name="Baldrich P."/>
            <person name="Meyers B.C."/>
            <person name="Huo N."/>
            <person name="Gu Y.Q."/>
            <person name="Zhou H."/>
            <person name="Devos K.M."/>
            <person name="Bennetzen J.L."/>
            <person name="Unver T."/>
            <person name="Budak H."/>
            <person name="Gulick P.J."/>
            <person name="Galiba G."/>
            <person name="Kalapos B."/>
            <person name="Nelson D.R."/>
            <person name="Li P."/>
            <person name="You F.M."/>
            <person name="Luo M.C."/>
            <person name="Dvorak J."/>
        </authorList>
    </citation>
    <scope>NUCLEOTIDE SEQUENCE [LARGE SCALE GENOMIC DNA]</scope>
    <source>
        <strain evidence="2">cv. AL8/78</strain>
    </source>
</reference>
<feature type="compositionally biased region" description="Polar residues" evidence="1">
    <location>
        <begin position="189"/>
        <end position="209"/>
    </location>
</feature>
<dbReference type="Proteomes" id="UP000015105">
    <property type="component" value="Chromosome 7D"/>
</dbReference>
<protein>
    <submittedName>
        <fullName evidence="2">Uncharacterized protein</fullName>
    </submittedName>
</protein>
<reference evidence="3" key="2">
    <citation type="journal article" date="2017" name="Nat. Plants">
        <title>The Aegilops tauschii genome reveals multiple impacts of transposons.</title>
        <authorList>
            <person name="Zhao G."/>
            <person name="Zou C."/>
            <person name="Li K."/>
            <person name="Wang K."/>
            <person name="Li T."/>
            <person name="Gao L."/>
            <person name="Zhang X."/>
            <person name="Wang H."/>
            <person name="Yang Z."/>
            <person name="Liu X."/>
            <person name="Jiang W."/>
            <person name="Mao L."/>
            <person name="Kong X."/>
            <person name="Jiao Y."/>
            <person name="Jia J."/>
        </authorList>
    </citation>
    <scope>NUCLEOTIDE SEQUENCE [LARGE SCALE GENOMIC DNA]</scope>
    <source>
        <strain evidence="3">cv. AL8/78</strain>
    </source>
</reference>
<keyword evidence="3" id="KW-1185">Reference proteome</keyword>
<organism evidence="2 3">
    <name type="scientific">Aegilops tauschii subsp. strangulata</name>
    <name type="common">Goatgrass</name>
    <dbReference type="NCBI Taxonomy" id="200361"/>
    <lineage>
        <taxon>Eukaryota</taxon>
        <taxon>Viridiplantae</taxon>
        <taxon>Streptophyta</taxon>
        <taxon>Embryophyta</taxon>
        <taxon>Tracheophyta</taxon>
        <taxon>Spermatophyta</taxon>
        <taxon>Magnoliopsida</taxon>
        <taxon>Liliopsida</taxon>
        <taxon>Poales</taxon>
        <taxon>Poaceae</taxon>
        <taxon>BOP clade</taxon>
        <taxon>Pooideae</taxon>
        <taxon>Triticodae</taxon>
        <taxon>Triticeae</taxon>
        <taxon>Triticinae</taxon>
        <taxon>Aegilops</taxon>
    </lineage>
</organism>
<evidence type="ECO:0000256" key="1">
    <source>
        <dbReference type="SAM" id="MobiDB-lite"/>
    </source>
</evidence>
<name>A0A453SHW1_AEGTS</name>
<sequence>YFSGPYPLRSLASQGDLSPLLSALDSGSCGSGGGPVITESKHGSTSAGRANRSWGHRRFLYSATPRSAMALRVLLKKSYSQLAGSFSGASRLELHRCAHGSRHRRPASLTPEEGGVASLSNALSGGLHPRLAIPNNNGLHGFTARYLNTSPCPRELVTRSCSRTGVNSVNINHIMKSASVRPATGAGRTFSSKTTTSDEPSIESQIKAN</sequence>
<evidence type="ECO:0000313" key="3">
    <source>
        <dbReference type="Proteomes" id="UP000015105"/>
    </source>
</evidence>
<proteinExistence type="predicted"/>
<feature type="region of interest" description="Disordered" evidence="1">
    <location>
        <begin position="180"/>
        <end position="209"/>
    </location>
</feature>
<evidence type="ECO:0000313" key="2">
    <source>
        <dbReference type="EnsemblPlants" id="AET7Gv20947200.3"/>
    </source>
</evidence>
<dbReference type="AlphaFoldDB" id="A0A453SHW1"/>
<reference evidence="2" key="4">
    <citation type="submission" date="2019-03" db="UniProtKB">
        <authorList>
            <consortium name="EnsemblPlants"/>
        </authorList>
    </citation>
    <scope>IDENTIFICATION</scope>
</reference>